<gene>
    <name evidence="1" type="ORF">CLUMA_CG006673</name>
</gene>
<organism evidence="1 2">
    <name type="scientific">Clunio marinus</name>
    <dbReference type="NCBI Taxonomy" id="568069"/>
    <lineage>
        <taxon>Eukaryota</taxon>
        <taxon>Metazoa</taxon>
        <taxon>Ecdysozoa</taxon>
        <taxon>Arthropoda</taxon>
        <taxon>Hexapoda</taxon>
        <taxon>Insecta</taxon>
        <taxon>Pterygota</taxon>
        <taxon>Neoptera</taxon>
        <taxon>Endopterygota</taxon>
        <taxon>Diptera</taxon>
        <taxon>Nematocera</taxon>
        <taxon>Chironomoidea</taxon>
        <taxon>Chironomidae</taxon>
        <taxon>Clunio</taxon>
    </lineage>
</organism>
<dbReference type="Proteomes" id="UP000183832">
    <property type="component" value="Unassembled WGS sequence"/>
</dbReference>
<evidence type="ECO:0000313" key="2">
    <source>
        <dbReference type="Proteomes" id="UP000183832"/>
    </source>
</evidence>
<protein>
    <submittedName>
        <fullName evidence="1">CLUMA_CG006673, isoform A</fullName>
    </submittedName>
</protein>
<evidence type="ECO:0000313" key="1">
    <source>
        <dbReference type="EMBL" id="CRK92924.1"/>
    </source>
</evidence>
<dbReference type="OrthoDB" id="10534579at2759"/>
<sequence>MTNENIVDGCVMNIETNNEKSLLEKSLEAQIELQFKLNEQIFINEQLRLKLEIERKKSEVQVTVSSSDESMKSSNTESIVRRRNFKENLETNSNVLMQYKYDDLKKSQSKAIKNLYRKNKQVKKLLKEVEIEKFRNIQLTEENLRLNKKVEHLCFRFLSLMDRRVEERMKLEERIEELEVKLINFYVVGDGCSS</sequence>
<accession>A0A1J1I030</accession>
<keyword evidence="2" id="KW-1185">Reference proteome</keyword>
<reference evidence="1 2" key="1">
    <citation type="submission" date="2015-04" db="EMBL/GenBank/DDBJ databases">
        <authorList>
            <person name="Syromyatnikov M.Y."/>
            <person name="Popov V.N."/>
        </authorList>
    </citation>
    <scope>NUCLEOTIDE SEQUENCE [LARGE SCALE GENOMIC DNA]</scope>
</reference>
<proteinExistence type="predicted"/>
<dbReference type="AlphaFoldDB" id="A0A1J1I030"/>
<dbReference type="EMBL" id="CVRI01000036">
    <property type="protein sequence ID" value="CRK92924.1"/>
    <property type="molecule type" value="Genomic_DNA"/>
</dbReference>
<name>A0A1J1I030_9DIPT</name>